<dbReference type="Pfam" id="PF00005">
    <property type="entry name" value="ABC_tran"/>
    <property type="match status" value="1"/>
</dbReference>
<gene>
    <name evidence="14" type="ORF">APUTEX25_003146</name>
</gene>
<evidence type="ECO:0000256" key="9">
    <source>
        <dbReference type="ARBA" id="ARBA00023136"/>
    </source>
</evidence>
<dbReference type="GO" id="GO:0016887">
    <property type="term" value="F:ATP hydrolysis activity"/>
    <property type="evidence" value="ECO:0007669"/>
    <property type="project" value="InterPro"/>
</dbReference>
<evidence type="ECO:0000256" key="10">
    <source>
        <dbReference type="SAM" id="MobiDB-lite"/>
    </source>
</evidence>
<keyword evidence="9 11" id="KW-0472">Membrane</keyword>
<feature type="domain" description="ABC transmembrane type-1" evidence="13">
    <location>
        <begin position="20"/>
        <end position="302"/>
    </location>
</feature>
<dbReference type="InterPro" id="IPR027417">
    <property type="entry name" value="P-loop_NTPase"/>
</dbReference>
<accession>A0A3M7KW91</accession>
<dbReference type="GO" id="GO:0005743">
    <property type="term" value="C:mitochondrial inner membrane"/>
    <property type="evidence" value="ECO:0007669"/>
    <property type="project" value="TreeGrafter"/>
</dbReference>
<organism evidence="14 15">
    <name type="scientific">Auxenochlorella protothecoides</name>
    <name type="common">Green microalga</name>
    <name type="synonym">Chlorella protothecoides</name>
    <dbReference type="NCBI Taxonomy" id="3075"/>
    <lineage>
        <taxon>Eukaryota</taxon>
        <taxon>Viridiplantae</taxon>
        <taxon>Chlorophyta</taxon>
        <taxon>core chlorophytes</taxon>
        <taxon>Trebouxiophyceae</taxon>
        <taxon>Chlorellales</taxon>
        <taxon>Chlorellaceae</taxon>
        <taxon>Auxenochlorella</taxon>
    </lineage>
</organism>
<dbReference type="GO" id="GO:0090374">
    <property type="term" value="P:oligopeptide export from mitochondrion"/>
    <property type="evidence" value="ECO:0007669"/>
    <property type="project" value="TreeGrafter"/>
</dbReference>
<dbReference type="PROSITE" id="PS00211">
    <property type="entry name" value="ABC_TRANSPORTER_1"/>
    <property type="match status" value="1"/>
</dbReference>
<evidence type="ECO:0000256" key="7">
    <source>
        <dbReference type="ARBA" id="ARBA00022967"/>
    </source>
</evidence>
<evidence type="ECO:0000256" key="4">
    <source>
        <dbReference type="ARBA" id="ARBA00022692"/>
    </source>
</evidence>
<evidence type="ECO:0000256" key="11">
    <source>
        <dbReference type="SAM" id="Phobius"/>
    </source>
</evidence>
<keyword evidence="7" id="KW-1278">Translocase</keyword>
<feature type="transmembrane region" description="Helical" evidence="11">
    <location>
        <begin position="54"/>
        <end position="76"/>
    </location>
</feature>
<feature type="transmembrane region" description="Helical" evidence="11">
    <location>
        <begin position="20"/>
        <end position="42"/>
    </location>
</feature>
<dbReference type="GO" id="GO:0012505">
    <property type="term" value="C:endomembrane system"/>
    <property type="evidence" value="ECO:0007669"/>
    <property type="project" value="UniProtKB-SubCell"/>
</dbReference>
<evidence type="ECO:0000256" key="3">
    <source>
        <dbReference type="ARBA" id="ARBA00022448"/>
    </source>
</evidence>
<feature type="transmembrane region" description="Helical" evidence="11">
    <location>
        <begin position="159"/>
        <end position="177"/>
    </location>
</feature>
<dbReference type="InterPro" id="IPR003439">
    <property type="entry name" value="ABC_transporter-like_ATP-bd"/>
</dbReference>
<evidence type="ECO:0000313" key="15">
    <source>
        <dbReference type="Proteomes" id="UP000279271"/>
    </source>
</evidence>
<dbReference type="InterPro" id="IPR003593">
    <property type="entry name" value="AAA+_ATPase"/>
</dbReference>
<dbReference type="PROSITE" id="PS50929">
    <property type="entry name" value="ABC_TM1F"/>
    <property type="match status" value="1"/>
</dbReference>
<comment type="similarity">
    <text evidence="2">Belongs to the ABC transporter superfamily. ABCB family. MHC peptide exporter (TC 3.A.1.209) subfamily.</text>
</comment>
<evidence type="ECO:0000256" key="2">
    <source>
        <dbReference type="ARBA" id="ARBA00006493"/>
    </source>
</evidence>
<dbReference type="InterPro" id="IPR039421">
    <property type="entry name" value="Type_1_exporter"/>
</dbReference>
<dbReference type="PROSITE" id="PS50893">
    <property type="entry name" value="ABC_TRANSPORTER_2"/>
    <property type="match status" value="1"/>
</dbReference>
<dbReference type="FunFam" id="3.40.50.300:FF:000140">
    <property type="entry name" value="Lipid A export ATP-binding/permease protein MsbA"/>
    <property type="match status" value="1"/>
</dbReference>
<comment type="subcellular location">
    <subcellularLocation>
        <location evidence="1">Endomembrane system</location>
        <topology evidence="1">Multi-pass membrane protein</topology>
    </subcellularLocation>
</comment>
<dbReference type="SUPFAM" id="SSF90123">
    <property type="entry name" value="ABC transporter transmembrane region"/>
    <property type="match status" value="1"/>
</dbReference>
<evidence type="ECO:0008006" key="16">
    <source>
        <dbReference type="Google" id="ProtNLM"/>
    </source>
</evidence>
<dbReference type="InterPro" id="IPR017871">
    <property type="entry name" value="ABC_transporter-like_CS"/>
</dbReference>
<reference evidence="15" key="1">
    <citation type="journal article" date="2018" name="Algal Res.">
        <title>Characterization of plant carbon substrate utilization by Auxenochlorella protothecoides.</title>
        <authorList>
            <person name="Vogler B.W."/>
            <person name="Starkenburg S.R."/>
            <person name="Sudasinghe N."/>
            <person name="Schambach J.Y."/>
            <person name="Rollin J.A."/>
            <person name="Pattathil S."/>
            <person name="Barry A.N."/>
        </authorList>
    </citation>
    <scope>NUCLEOTIDE SEQUENCE [LARGE SCALE GENOMIC DNA]</scope>
    <source>
        <strain evidence="15">UTEX 25</strain>
    </source>
</reference>
<dbReference type="Proteomes" id="UP000279271">
    <property type="component" value="Unassembled WGS sequence"/>
</dbReference>
<protein>
    <recommendedName>
        <fullName evidence="16">ABC transporter B family member 28</fullName>
    </recommendedName>
</protein>
<dbReference type="Gene3D" id="3.40.50.300">
    <property type="entry name" value="P-loop containing nucleotide triphosphate hydrolases"/>
    <property type="match status" value="1"/>
</dbReference>
<feature type="domain" description="ABC transporter" evidence="12">
    <location>
        <begin position="418"/>
        <end position="654"/>
    </location>
</feature>
<evidence type="ECO:0000259" key="12">
    <source>
        <dbReference type="PROSITE" id="PS50893"/>
    </source>
</evidence>
<dbReference type="Pfam" id="PF00664">
    <property type="entry name" value="ABC_membrane"/>
    <property type="match status" value="1"/>
</dbReference>
<evidence type="ECO:0000256" key="5">
    <source>
        <dbReference type="ARBA" id="ARBA00022741"/>
    </source>
</evidence>
<feature type="compositionally biased region" description="Polar residues" evidence="10">
    <location>
        <begin position="392"/>
        <end position="404"/>
    </location>
</feature>
<dbReference type="SMART" id="SM00382">
    <property type="entry name" value="AAA"/>
    <property type="match status" value="1"/>
</dbReference>
<evidence type="ECO:0000259" key="13">
    <source>
        <dbReference type="PROSITE" id="PS50929"/>
    </source>
</evidence>
<feature type="transmembrane region" description="Helical" evidence="11">
    <location>
        <begin position="273"/>
        <end position="294"/>
    </location>
</feature>
<sequence>MDDQYVWGLVRKQWPQLVRAGLAVMVCVACNLVSPVLSGALFENLVQQQPFEQYKLLLVGLAATYTVEPLLTQVYIRSACAAGEAVQASLRSEAFRTLLMQRIEFFDAHRSSELTALICKDLDTVRSLVFNNVSRDRGLRALLEATGSVLVLGLLSWRLGPVLAGVILAAGATAFLYRAQTRAVERAAAAAAARMAEAADETFANIRTVRVFAGEGLERERFDRHVAEARQAGLGFSRAKALLESVNRGATHASLLALYALGGYLVSRGLLPTGTMLTAIGFTFSLVFATQGMLQSFIDARTTAAALLRVQGVLAELPPDPSMAASLAPGAWWEVANAAADACELPGTSNAENRPGDGNRSRATSISPASGAVDDGTPASGGPTHSSSSSSERGNTNDTGIPTTSPRPAPAPLPTGDVVFKDVWFSYPARPERPVLRGLNLRLPAGRVTALVGHSGAGKSTVGLLIQRLYSVDSGEISLGGVPIQSFSREAWVAGVTAVAQEPRLFSGTVAENIAYGAPEATSIEVERAARAAHAHDFVTGLPLGYDTRVGERGGLLSGGQRQRVALARAFLRDAPILVLDEATSALDAASEAAVQSALRTLTAQRTVLVIAHRLSTVQAADQILVLEEGRVVEAGAHEELLARGGRYAHLVSAQTLVLGAPGRGGAGVPDGTYNGR</sequence>
<dbReference type="GO" id="GO:0015421">
    <property type="term" value="F:ABC-type oligopeptide transporter activity"/>
    <property type="evidence" value="ECO:0007669"/>
    <property type="project" value="TreeGrafter"/>
</dbReference>
<evidence type="ECO:0000256" key="1">
    <source>
        <dbReference type="ARBA" id="ARBA00004127"/>
    </source>
</evidence>
<dbReference type="GO" id="GO:0005524">
    <property type="term" value="F:ATP binding"/>
    <property type="evidence" value="ECO:0007669"/>
    <property type="project" value="UniProtKB-KW"/>
</dbReference>
<dbReference type="SUPFAM" id="SSF52540">
    <property type="entry name" value="P-loop containing nucleoside triphosphate hydrolases"/>
    <property type="match status" value="1"/>
</dbReference>
<keyword evidence="3" id="KW-0813">Transport</keyword>
<evidence type="ECO:0000313" key="14">
    <source>
        <dbReference type="EMBL" id="RMZ53612.1"/>
    </source>
</evidence>
<keyword evidence="5" id="KW-0547">Nucleotide-binding</keyword>
<comment type="caution">
    <text evidence="14">The sequence shown here is derived from an EMBL/GenBank/DDBJ whole genome shotgun (WGS) entry which is preliminary data.</text>
</comment>
<keyword evidence="6" id="KW-0067">ATP-binding</keyword>
<keyword evidence="4 11" id="KW-0812">Transmembrane</keyword>
<feature type="region of interest" description="Disordered" evidence="10">
    <location>
        <begin position="344"/>
        <end position="414"/>
    </location>
</feature>
<proteinExistence type="inferred from homology"/>
<dbReference type="Gene3D" id="1.20.1560.10">
    <property type="entry name" value="ABC transporter type 1, transmembrane domain"/>
    <property type="match status" value="1"/>
</dbReference>
<dbReference type="AlphaFoldDB" id="A0A3M7KW91"/>
<dbReference type="InterPro" id="IPR011527">
    <property type="entry name" value="ABC1_TM_dom"/>
</dbReference>
<name>A0A3M7KW91_AUXPR</name>
<dbReference type="InterPro" id="IPR036640">
    <property type="entry name" value="ABC1_TM_sf"/>
</dbReference>
<evidence type="ECO:0000256" key="8">
    <source>
        <dbReference type="ARBA" id="ARBA00022989"/>
    </source>
</evidence>
<dbReference type="EMBL" id="QOKY01000196">
    <property type="protein sequence ID" value="RMZ53612.1"/>
    <property type="molecule type" value="Genomic_DNA"/>
</dbReference>
<dbReference type="PANTHER" id="PTHR43394:SF7">
    <property type="entry name" value="ABC TRANSPORTER B FAMILY MEMBER 28"/>
    <property type="match status" value="1"/>
</dbReference>
<dbReference type="PANTHER" id="PTHR43394">
    <property type="entry name" value="ATP-DEPENDENT PERMEASE MDL1, MITOCHONDRIAL"/>
    <property type="match status" value="1"/>
</dbReference>
<evidence type="ECO:0000256" key="6">
    <source>
        <dbReference type="ARBA" id="ARBA00022840"/>
    </source>
</evidence>
<keyword evidence="8 11" id="KW-1133">Transmembrane helix</keyword>